<dbReference type="Ensembl" id="ENSGWIT00000028413.1">
    <property type="protein sequence ID" value="ENSGWIP00000026018.1"/>
    <property type="gene ID" value="ENSGWIG00000013657.1"/>
</dbReference>
<dbReference type="Proteomes" id="UP000694680">
    <property type="component" value="Chromosome 15"/>
</dbReference>
<comment type="similarity">
    <text evidence="1">Belongs to the protein phosphatase inhibitor 1 family.</text>
</comment>
<accession>A0A8C5EUE4</accession>
<feature type="region of interest" description="Disordered" evidence="3">
    <location>
        <begin position="1"/>
        <end position="79"/>
    </location>
</feature>
<organism evidence="5 6">
    <name type="scientific">Gouania willdenowi</name>
    <name type="common">Blunt-snouted clingfish</name>
    <name type="synonym">Lepadogaster willdenowi</name>
    <dbReference type="NCBI Taxonomy" id="441366"/>
    <lineage>
        <taxon>Eukaryota</taxon>
        <taxon>Metazoa</taxon>
        <taxon>Chordata</taxon>
        <taxon>Craniata</taxon>
        <taxon>Vertebrata</taxon>
        <taxon>Euteleostomi</taxon>
        <taxon>Actinopterygii</taxon>
        <taxon>Neopterygii</taxon>
        <taxon>Teleostei</taxon>
        <taxon>Neoteleostei</taxon>
        <taxon>Acanthomorphata</taxon>
        <taxon>Ovalentaria</taxon>
        <taxon>Blenniimorphae</taxon>
        <taxon>Blenniiformes</taxon>
        <taxon>Gobiesocoidei</taxon>
        <taxon>Gobiesocidae</taxon>
        <taxon>Gobiesocinae</taxon>
        <taxon>Gouania</taxon>
    </lineage>
</organism>
<reference evidence="5" key="3">
    <citation type="submission" date="2025-09" db="UniProtKB">
        <authorList>
            <consortium name="Ensembl"/>
        </authorList>
    </citation>
    <scope>IDENTIFICATION</scope>
</reference>
<keyword evidence="4" id="KW-1133">Transmembrane helix</keyword>
<feature type="transmembrane region" description="Helical" evidence="4">
    <location>
        <begin position="211"/>
        <end position="233"/>
    </location>
</feature>
<dbReference type="InterPro" id="IPR008466">
    <property type="entry name" value="PPP1R1A/B/C"/>
</dbReference>
<evidence type="ECO:0000256" key="3">
    <source>
        <dbReference type="SAM" id="MobiDB-lite"/>
    </source>
</evidence>
<gene>
    <name evidence="5" type="primary">ppp1r1c</name>
</gene>
<feature type="transmembrane region" description="Helical" evidence="4">
    <location>
        <begin position="183"/>
        <end position="205"/>
    </location>
</feature>
<keyword evidence="2" id="KW-0650">Protein phosphatase inhibitor</keyword>
<dbReference type="PANTHER" id="PTHR15417">
    <property type="entry name" value="PROTEIN PHOSPHATASE INHIBITOR AND DOPAMINE- AND CAMP-REGULATED NEURONAL PHOSPHOPROTEIN"/>
    <property type="match status" value="1"/>
</dbReference>
<feature type="transmembrane region" description="Helical" evidence="4">
    <location>
        <begin position="240"/>
        <end position="262"/>
    </location>
</feature>
<keyword evidence="4" id="KW-0812">Transmembrane</keyword>
<dbReference type="AlphaFoldDB" id="A0A8C5EUE4"/>
<reference evidence="5" key="1">
    <citation type="submission" date="2020-06" db="EMBL/GenBank/DDBJ databases">
        <authorList>
            <consortium name="Wellcome Sanger Institute Data Sharing"/>
        </authorList>
    </citation>
    <scope>NUCLEOTIDE SEQUENCE [LARGE SCALE GENOMIC DNA]</scope>
</reference>
<proteinExistence type="inferred from homology"/>
<feature type="transmembrane region" description="Helical" evidence="4">
    <location>
        <begin position="282"/>
        <end position="306"/>
    </location>
</feature>
<evidence type="ECO:0000313" key="6">
    <source>
        <dbReference type="Proteomes" id="UP000694680"/>
    </source>
</evidence>
<name>A0A8C5EUE4_GOUWI</name>
<feature type="compositionally biased region" description="Polar residues" evidence="3">
    <location>
        <begin position="53"/>
        <end position="72"/>
    </location>
</feature>
<evidence type="ECO:0000256" key="2">
    <source>
        <dbReference type="ARBA" id="ARBA00023272"/>
    </source>
</evidence>
<keyword evidence="4" id="KW-0472">Membrane</keyword>
<protein>
    <recommendedName>
        <fullName evidence="7">Protein phosphatase 1 regulatory subunit 1C</fullName>
    </recommendedName>
</protein>
<dbReference type="GO" id="GO:0004864">
    <property type="term" value="F:protein phosphatase inhibitor activity"/>
    <property type="evidence" value="ECO:0007669"/>
    <property type="project" value="UniProtKB-KW"/>
</dbReference>
<keyword evidence="6" id="KW-1185">Reference proteome</keyword>
<dbReference type="GO" id="GO:0005737">
    <property type="term" value="C:cytoplasm"/>
    <property type="evidence" value="ECO:0007669"/>
    <property type="project" value="TreeGrafter"/>
</dbReference>
<dbReference type="PANTHER" id="PTHR15417:SF5">
    <property type="entry name" value="PROTEIN PHOSPHATASE 1 REGULATORY SUBUNIT 1C"/>
    <property type="match status" value="1"/>
</dbReference>
<evidence type="ECO:0000256" key="1">
    <source>
        <dbReference type="ARBA" id="ARBA00007775"/>
    </source>
</evidence>
<evidence type="ECO:0000256" key="4">
    <source>
        <dbReference type="SAM" id="Phobius"/>
    </source>
</evidence>
<evidence type="ECO:0000313" key="5">
    <source>
        <dbReference type="Ensembl" id="ENSGWIP00000026018.1"/>
    </source>
</evidence>
<reference evidence="5" key="2">
    <citation type="submission" date="2025-08" db="UniProtKB">
        <authorList>
            <consortium name="Ensembl"/>
        </authorList>
    </citation>
    <scope>IDENTIFICATION</scope>
</reference>
<dbReference type="Pfam" id="PF05395">
    <property type="entry name" value="DARPP-32"/>
    <property type="match status" value="1"/>
</dbReference>
<dbReference type="GO" id="GO:0035556">
    <property type="term" value="P:intracellular signal transduction"/>
    <property type="evidence" value="ECO:0007669"/>
    <property type="project" value="TreeGrafter"/>
</dbReference>
<evidence type="ECO:0008006" key="7">
    <source>
        <dbReference type="Google" id="ProtNLM"/>
    </source>
</evidence>
<sequence>MEPSSPKKIQFAVPPLQGQLDPQAAEHIRRRRPTPATLQIYRQPAGTDAAEQHNASGDSQASDGAQRKQSTYTPPPMKDYQLGAEQHVLRAGQCDDSPTSPIIAQLCSASSLWANHNGAVEANGNEAGLPLANQERVSESVSTGGNKQINKYNYYIKLVNYMRCFEIKNKRLHAIVRSDGHSLCIFAVLSRCAIFVVIFVFKFVILFYSYFFFYSVCLCCFVFFKIIFIVVLFNFEQCFVFFLFCIFFLNFSYLCYVFRVFFGHFVHFSVFPQNVHVFVVNLYIFFCTFLYLLLFCGFGVNVCIFAEDVF</sequence>